<evidence type="ECO:0000256" key="1">
    <source>
        <dbReference type="SAM" id="SignalP"/>
    </source>
</evidence>
<organism evidence="2 3">
    <name type="scientific">Jiella flava</name>
    <dbReference type="NCBI Taxonomy" id="2816857"/>
    <lineage>
        <taxon>Bacteria</taxon>
        <taxon>Pseudomonadati</taxon>
        <taxon>Pseudomonadota</taxon>
        <taxon>Alphaproteobacteria</taxon>
        <taxon>Hyphomicrobiales</taxon>
        <taxon>Aurantimonadaceae</taxon>
        <taxon>Jiella</taxon>
    </lineage>
</organism>
<evidence type="ECO:0000313" key="2">
    <source>
        <dbReference type="EMBL" id="MBO0662211.1"/>
    </source>
</evidence>
<keyword evidence="3" id="KW-1185">Reference proteome</keyword>
<dbReference type="Proteomes" id="UP000664122">
    <property type="component" value="Unassembled WGS sequence"/>
</dbReference>
<dbReference type="AlphaFoldDB" id="A0A939JWE1"/>
<gene>
    <name evidence="2" type="ORF">J1C48_06460</name>
</gene>
<accession>A0A939JWE1</accession>
<dbReference type="EMBL" id="JAFMPP010000004">
    <property type="protein sequence ID" value="MBO0662211.1"/>
    <property type="molecule type" value="Genomic_DNA"/>
</dbReference>
<sequence>MIMGNGGMALVAVTVAAIGLASLPAPAAAKPARCFTTGDGSYPCDFRATDADGSFEIRAKGKPGFSLLIDSKGVASGYADYGTGRNVPLPGRYLRQHDDPACWANTESHTKICAW</sequence>
<keyword evidence="1" id="KW-0732">Signal</keyword>
<feature type="chain" id="PRO_5037695261" evidence="1">
    <location>
        <begin position="28"/>
        <end position="115"/>
    </location>
</feature>
<protein>
    <submittedName>
        <fullName evidence="2">Uncharacterized protein</fullName>
    </submittedName>
</protein>
<comment type="caution">
    <text evidence="2">The sequence shown here is derived from an EMBL/GenBank/DDBJ whole genome shotgun (WGS) entry which is preliminary data.</text>
</comment>
<evidence type="ECO:0000313" key="3">
    <source>
        <dbReference type="Proteomes" id="UP000664122"/>
    </source>
</evidence>
<dbReference type="RefSeq" id="WP_207256981.1">
    <property type="nucleotide sequence ID" value="NZ_JAFMPP010000004.1"/>
</dbReference>
<name>A0A939JWE1_9HYPH</name>
<reference evidence="2" key="1">
    <citation type="submission" date="2021-03" db="EMBL/GenBank/DDBJ databases">
        <title>Whole genome sequence of Jiella sp. CQZ9-1.</title>
        <authorList>
            <person name="Tuo L."/>
        </authorList>
    </citation>
    <scope>NUCLEOTIDE SEQUENCE</scope>
    <source>
        <strain evidence="2">CQZ9-1</strain>
    </source>
</reference>
<feature type="signal peptide" evidence="1">
    <location>
        <begin position="1"/>
        <end position="27"/>
    </location>
</feature>
<proteinExistence type="predicted"/>